<sequence>MSNKKPPLTDYQKTIYTPEEQEMLKLGVHIIRRDEFSSDEIEQAKFLIQTMRRAIGQPPLTEEELDMIIERAKNRS</sequence>
<accession>A0A0F9P974</accession>
<reference evidence="1" key="1">
    <citation type="journal article" date="2015" name="Nature">
        <title>Complex archaea that bridge the gap between prokaryotes and eukaryotes.</title>
        <authorList>
            <person name="Spang A."/>
            <person name="Saw J.H."/>
            <person name="Jorgensen S.L."/>
            <person name="Zaremba-Niedzwiedzka K."/>
            <person name="Martijn J."/>
            <person name="Lind A.E."/>
            <person name="van Eijk R."/>
            <person name="Schleper C."/>
            <person name="Guy L."/>
            <person name="Ettema T.J."/>
        </authorList>
    </citation>
    <scope>NUCLEOTIDE SEQUENCE</scope>
</reference>
<organism evidence="1">
    <name type="scientific">marine sediment metagenome</name>
    <dbReference type="NCBI Taxonomy" id="412755"/>
    <lineage>
        <taxon>unclassified sequences</taxon>
        <taxon>metagenomes</taxon>
        <taxon>ecological metagenomes</taxon>
    </lineage>
</organism>
<dbReference type="EMBL" id="LAZR01002701">
    <property type="protein sequence ID" value="KKN26684.1"/>
    <property type="molecule type" value="Genomic_DNA"/>
</dbReference>
<gene>
    <name evidence="1" type="ORF">LCGC14_0872240</name>
</gene>
<evidence type="ECO:0000313" key="1">
    <source>
        <dbReference type="EMBL" id="KKN26684.1"/>
    </source>
</evidence>
<dbReference type="AlphaFoldDB" id="A0A0F9P974"/>
<protein>
    <submittedName>
        <fullName evidence="1">Uncharacterized protein</fullName>
    </submittedName>
</protein>
<proteinExistence type="predicted"/>
<name>A0A0F9P974_9ZZZZ</name>
<comment type="caution">
    <text evidence="1">The sequence shown here is derived from an EMBL/GenBank/DDBJ whole genome shotgun (WGS) entry which is preliminary data.</text>
</comment>